<gene>
    <name evidence="2" type="ORF">AOQ72_16265</name>
</gene>
<accession>A0A0R3CUM2</accession>
<dbReference type="AlphaFoldDB" id="A0A0R3CUM2"/>
<reference evidence="2 3" key="1">
    <citation type="submission" date="2015-09" db="EMBL/GenBank/DDBJ databases">
        <title>Draft Genome Sequence of the Strain BR 3267 (Bradyrhizobium yuanmingense) recommended as inoculant for cowpea in Brazil.</title>
        <authorList>
            <person name="Simoes-Araujo J.L."/>
            <person name="Zilli J.E."/>
        </authorList>
    </citation>
    <scope>NUCLEOTIDE SEQUENCE [LARGE SCALE GENOMIC DNA]</scope>
    <source>
        <strain evidence="2 3">BR3267</strain>
    </source>
</reference>
<protein>
    <submittedName>
        <fullName evidence="2">Uncharacterized protein</fullName>
    </submittedName>
</protein>
<evidence type="ECO:0000256" key="1">
    <source>
        <dbReference type="SAM" id="MobiDB-lite"/>
    </source>
</evidence>
<organism evidence="2 3">
    <name type="scientific">Bradyrhizobium yuanmingense</name>
    <dbReference type="NCBI Taxonomy" id="108015"/>
    <lineage>
        <taxon>Bacteria</taxon>
        <taxon>Pseudomonadati</taxon>
        <taxon>Pseudomonadota</taxon>
        <taxon>Alphaproteobacteria</taxon>
        <taxon>Hyphomicrobiales</taxon>
        <taxon>Nitrobacteraceae</taxon>
        <taxon>Bradyrhizobium</taxon>
    </lineage>
</organism>
<feature type="compositionally biased region" description="Basic and acidic residues" evidence="1">
    <location>
        <begin position="12"/>
        <end position="23"/>
    </location>
</feature>
<comment type="caution">
    <text evidence="2">The sequence shown here is derived from an EMBL/GenBank/DDBJ whole genome shotgun (WGS) entry which is preliminary data.</text>
</comment>
<evidence type="ECO:0000313" key="3">
    <source>
        <dbReference type="Proteomes" id="UP000051380"/>
    </source>
</evidence>
<feature type="region of interest" description="Disordered" evidence="1">
    <location>
        <begin position="1"/>
        <end position="29"/>
    </location>
</feature>
<proteinExistence type="predicted"/>
<dbReference type="EMBL" id="LJYF01000016">
    <property type="protein sequence ID" value="KRP98868.1"/>
    <property type="molecule type" value="Genomic_DNA"/>
</dbReference>
<dbReference type="Proteomes" id="UP000051380">
    <property type="component" value="Unassembled WGS sequence"/>
</dbReference>
<name>A0A0R3CUM2_9BRAD</name>
<evidence type="ECO:0000313" key="2">
    <source>
        <dbReference type="EMBL" id="KRP98868.1"/>
    </source>
</evidence>
<sequence length="83" mass="9439">MMEVHNWGTRNQRADGPARDRAAAHAQATSARKLDVCHDGWWSADTHMNAGPKTEQVEVLRDNIICVEFKGIREAKEHACERR</sequence>